<gene>
    <name evidence="1" type="ORF">ACFFJG_03000</name>
</gene>
<comment type="caution">
    <text evidence="1">The sequence shown here is derived from an EMBL/GenBank/DDBJ whole genome shotgun (WGS) entry which is preliminary data.</text>
</comment>
<dbReference type="EMBL" id="JBHLXH010000001">
    <property type="protein sequence ID" value="MFC0221438.1"/>
    <property type="molecule type" value="Genomic_DNA"/>
</dbReference>
<keyword evidence="2" id="KW-1185">Reference proteome</keyword>
<organism evidence="1 2">
    <name type="scientific">Nocardioides zeicaulis</name>
    <dbReference type="NCBI Taxonomy" id="1776857"/>
    <lineage>
        <taxon>Bacteria</taxon>
        <taxon>Bacillati</taxon>
        <taxon>Actinomycetota</taxon>
        <taxon>Actinomycetes</taxon>
        <taxon>Propionibacteriales</taxon>
        <taxon>Nocardioidaceae</taxon>
        <taxon>Nocardioides</taxon>
    </lineage>
</organism>
<evidence type="ECO:0000313" key="2">
    <source>
        <dbReference type="Proteomes" id="UP001589698"/>
    </source>
</evidence>
<evidence type="ECO:0000313" key="1">
    <source>
        <dbReference type="EMBL" id="MFC0221438.1"/>
    </source>
</evidence>
<accession>A0ABV6DXQ1</accession>
<name>A0ABV6DXQ1_9ACTN</name>
<reference evidence="1 2" key="1">
    <citation type="submission" date="2024-09" db="EMBL/GenBank/DDBJ databases">
        <authorList>
            <person name="Sun Q."/>
            <person name="Mori K."/>
        </authorList>
    </citation>
    <scope>NUCLEOTIDE SEQUENCE [LARGE SCALE GENOMIC DNA]</scope>
    <source>
        <strain evidence="1 2">CCM 8654</strain>
    </source>
</reference>
<dbReference type="Proteomes" id="UP001589698">
    <property type="component" value="Unassembled WGS sequence"/>
</dbReference>
<proteinExistence type="predicted"/>
<protein>
    <submittedName>
        <fullName evidence="1">Uncharacterized protein</fullName>
    </submittedName>
</protein>
<dbReference type="RefSeq" id="WP_378517129.1">
    <property type="nucleotide sequence ID" value="NZ_CBCSDI010000013.1"/>
</dbReference>
<sequence>MSFDDHDWYAPRYPGPPINTAAISPRIAIDDSIAQTDRRSRCWDELCDGNPDLVAWTGRLRAACGDAHVTWKFVETDAPPVLRSTRAGNVICTFSDDLVIGPQDDHTMKAMLIETMAVCARAFGVAPPPFGAGRAS</sequence>